<proteinExistence type="predicted"/>
<evidence type="ECO:0000313" key="2">
    <source>
        <dbReference type="EMBL" id="KAH3858181.1"/>
    </source>
</evidence>
<keyword evidence="3" id="KW-1185">Reference proteome</keyword>
<comment type="caution">
    <text evidence="2">The sequence shown here is derived from an EMBL/GenBank/DDBJ whole genome shotgun (WGS) entry which is preliminary data.</text>
</comment>
<evidence type="ECO:0000256" key="1">
    <source>
        <dbReference type="SAM" id="MobiDB-lite"/>
    </source>
</evidence>
<dbReference type="AlphaFoldDB" id="A0A9D4R7R7"/>
<organism evidence="2 3">
    <name type="scientific">Dreissena polymorpha</name>
    <name type="common">Zebra mussel</name>
    <name type="synonym">Mytilus polymorpha</name>
    <dbReference type="NCBI Taxonomy" id="45954"/>
    <lineage>
        <taxon>Eukaryota</taxon>
        <taxon>Metazoa</taxon>
        <taxon>Spiralia</taxon>
        <taxon>Lophotrochozoa</taxon>
        <taxon>Mollusca</taxon>
        <taxon>Bivalvia</taxon>
        <taxon>Autobranchia</taxon>
        <taxon>Heteroconchia</taxon>
        <taxon>Euheterodonta</taxon>
        <taxon>Imparidentia</taxon>
        <taxon>Neoheterodontei</taxon>
        <taxon>Myida</taxon>
        <taxon>Dreissenoidea</taxon>
        <taxon>Dreissenidae</taxon>
        <taxon>Dreissena</taxon>
    </lineage>
</organism>
<reference evidence="2" key="2">
    <citation type="submission" date="2020-11" db="EMBL/GenBank/DDBJ databases">
        <authorList>
            <person name="McCartney M.A."/>
            <person name="Auch B."/>
            <person name="Kono T."/>
            <person name="Mallez S."/>
            <person name="Becker A."/>
            <person name="Gohl D.M."/>
            <person name="Silverstein K.A.T."/>
            <person name="Koren S."/>
            <person name="Bechman K.B."/>
            <person name="Herman A."/>
            <person name="Abrahante J.E."/>
            <person name="Garbe J."/>
        </authorList>
    </citation>
    <scope>NUCLEOTIDE SEQUENCE</scope>
    <source>
        <strain evidence="2">Duluth1</strain>
        <tissue evidence="2">Whole animal</tissue>
    </source>
</reference>
<accession>A0A9D4R7R7</accession>
<sequence length="129" mass="14078">MLRKAPRWCVASKVMMRSFMPWPGALCPGRTSSLPRPQKPQILLTWRHSVLRIPGARSLRNHWSARSLRDSVRMGGCWPRAVETKPSDCGAPAKGDNWGCTSCPTLGGGTRRRRRSEGGGVSPGSPSIG</sequence>
<name>A0A9D4R7R7_DREPO</name>
<dbReference type="Proteomes" id="UP000828390">
    <property type="component" value="Unassembled WGS sequence"/>
</dbReference>
<protein>
    <submittedName>
        <fullName evidence="2">Uncharacterized protein</fullName>
    </submittedName>
</protein>
<dbReference type="EMBL" id="JAIWYP010000003">
    <property type="protein sequence ID" value="KAH3858181.1"/>
    <property type="molecule type" value="Genomic_DNA"/>
</dbReference>
<evidence type="ECO:0000313" key="3">
    <source>
        <dbReference type="Proteomes" id="UP000828390"/>
    </source>
</evidence>
<reference evidence="2" key="1">
    <citation type="journal article" date="2019" name="bioRxiv">
        <title>The Genome of the Zebra Mussel, Dreissena polymorpha: A Resource for Invasive Species Research.</title>
        <authorList>
            <person name="McCartney M.A."/>
            <person name="Auch B."/>
            <person name="Kono T."/>
            <person name="Mallez S."/>
            <person name="Zhang Y."/>
            <person name="Obille A."/>
            <person name="Becker A."/>
            <person name="Abrahante J.E."/>
            <person name="Garbe J."/>
            <person name="Badalamenti J.P."/>
            <person name="Herman A."/>
            <person name="Mangelson H."/>
            <person name="Liachko I."/>
            <person name="Sullivan S."/>
            <person name="Sone E.D."/>
            <person name="Koren S."/>
            <person name="Silverstein K.A.T."/>
            <person name="Beckman K.B."/>
            <person name="Gohl D.M."/>
        </authorList>
    </citation>
    <scope>NUCLEOTIDE SEQUENCE</scope>
    <source>
        <strain evidence="2">Duluth1</strain>
        <tissue evidence="2">Whole animal</tissue>
    </source>
</reference>
<feature type="region of interest" description="Disordered" evidence="1">
    <location>
        <begin position="100"/>
        <end position="129"/>
    </location>
</feature>
<gene>
    <name evidence="2" type="ORF">DPMN_100801</name>
</gene>